<dbReference type="InterPro" id="IPR052016">
    <property type="entry name" value="Bact_Sigma-Reg"/>
</dbReference>
<dbReference type="Proteomes" id="UP000183843">
    <property type="component" value="Unassembled WGS sequence"/>
</dbReference>
<dbReference type="SUPFAM" id="SSF81606">
    <property type="entry name" value="PP2C-like"/>
    <property type="match status" value="1"/>
</dbReference>
<dbReference type="Gene3D" id="6.10.340.10">
    <property type="match status" value="1"/>
</dbReference>
<evidence type="ECO:0000256" key="1">
    <source>
        <dbReference type="ARBA" id="ARBA00004651"/>
    </source>
</evidence>
<dbReference type="CDD" id="cd12913">
    <property type="entry name" value="PDC1_MCP_like"/>
    <property type="match status" value="1"/>
</dbReference>
<evidence type="ECO:0000313" key="10">
    <source>
        <dbReference type="Proteomes" id="UP000183843"/>
    </source>
</evidence>
<dbReference type="CDD" id="cd12912">
    <property type="entry name" value="PDC2_MCP_like"/>
    <property type="match status" value="1"/>
</dbReference>
<dbReference type="AlphaFoldDB" id="A0A1I0WMY6"/>
<comment type="subcellular location">
    <subcellularLocation>
        <location evidence="1">Cell membrane</location>
        <topology evidence="1">Multi-pass membrane protein</topology>
    </subcellularLocation>
</comment>
<evidence type="ECO:0000256" key="2">
    <source>
        <dbReference type="ARBA" id="ARBA00022475"/>
    </source>
</evidence>
<dbReference type="PANTHER" id="PTHR43156:SF2">
    <property type="entry name" value="STAGE II SPORULATION PROTEIN E"/>
    <property type="match status" value="1"/>
</dbReference>
<sequence length="743" mass="82582">MKKIKILLELIFQRGKMNIYRRILRMALWGSCVTFVVMGGIFLASIFVLQSELQEQNRVLSEKVGDYVEEAVQEEVKDGLTETTVLRARLVQRLLKGCSFSVELLATKLGDILQHGETYLPKNLPVANDEEVADYVPYVYYSPGLIKQGISPKLQQEIAAVSAIENEFKHVSHRYNGSILAASKHGYLIRMDMLDGDEMGGILCYEPLRSNYNYLGKEWYQETVKAGKLIFTEPYMASYGKKCISICAPYYDAEGLAGVVVADVDTDYICQRMQSDEADDSEFSFVMDKEGVVIISPKQEGAFAADGMNKNLRQAENSALAATAERMIAGEKGIALVEADGIEYYLAYAPLPGSEWSLGTVIDTAGITAKGDQAEAAVVADFKQYSMVLRDYFLFIVVGVVILFVMLLYLILKRNVQMAKGFAVPINFLTDGVREIAAGNLQRKLYLKTGDELETLAESFNQMTEELTASMERLAKTTAQKERIETELSVATRIQTGLLPAGQNPFPQRKDFDLAAMMKPAREVGGDFYDFYFLDEHHLAITVADVSDKGVPAALFMVIAKTMLKENLLFAGSPERLGDVFVKTNNSLIRSNKENMFVTVFCGVLDTLSGEFIYVNAGHNPPLIRQSSRYNYLEKAQHPVMGALEDLPYCTERLRLQKGDAIFLYTDGVTEARNEGRKFFGEQRLLRTLSAAGGGADKGLESVYQAVCEFAGEAAPSDDITMLELVYYGSSERMDCHENGEGK</sequence>
<reference evidence="9 10" key="1">
    <citation type="submission" date="2016-10" db="EMBL/GenBank/DDBJ databases">
        <authorList>
            <person name="de Groot N.N."/>
        </authorList>
    </citation>
    <scope>NUCLEOTIDE SEQUENCE [LARGE SCALE GENOMIC DNA]</scope>
    <source>
        <strain evidence="9 10">L14</strain>
    </source>
</reference>
<evidence type="ECO:0000259" key="8">
    <source>
        <dbReference type="PROSITE" id="PS50885"/>
    </source>
</evidence>
<keyword evidence="6 7" id="KW-0472">Membrane</keyword>
<keyword evidence="4" id="KW-0378">Hydrolase</keyword>
<dbReference type="RefSeq" id="WP_074814067.1">
    <property type="nucleotide sequence ID" value="NZ_FOJX01000003.1"/>
</dbReference>
<evidence type="ECO:0000256" key="4">
    <source>
        <dbReference type="ARBA" id="ARBA00022801"/>
    </source>
</evidence>
<dbReference type="Pfam" id="PF02743">
    <property type="entry name" value="dCache_1"/>
    <property type="match status" value="1"/>
</dbReference>
<feature type="domain" description="HAMP" evidence="8">
    <location>
        <begin position="420"/>
        <end position="472"/>
    </location>
</feature>
<name>A0A1I0WMY6_SELRU</name>
<dbReference type="GO" id="GO:0016791">
    <property type="term" value="F:phosphatase activity"/>
    <property type="evidence" value="ECO:0007669"/>
    <property type="project" value="TreeGrafter"/>
</dbReference>
<evidence type="ECO:0000256" key="3">
    <source>
        <dbReference type="ARBA" id="ARBA00022692"/>
    </source>
</evidence>
<dbReference type="SMART" id="SM00304">
    <property type="entry name" value="HAMP"/>
    <property type="match status" value="1"/>
</dbReference>
<evidence type="ECO:0000256" key="6">
    <source>
        <dbReference type="ARBA" id="ARBA00023136"/>
    </source>
</evidence>
<dbReference type="Pfam" id="PF07228">
    <property type="entry name" value="SpoIIE"/>
    <property type="match status" value="1"/>
</dbReference>
<evidence type="ECO:0000313" key="9">
    <source>
        <dbReference type="EMBL" id="SFA90135.1"/>
    </source>
</evidence>
<dbReference type="GO" id="GO:0005886">
    <property type="term" value="C:plasma membrane"/>
    <property type="evidence" value="ECO:0007669"/>
    <property type="project" value="UniProtKB-SubCell"/>
</dbReference>
<dbReference type="Pfam" id="PF00672">
    <property type="entry name" value="HAMP"/>
    <property type="match status" value="1"/>
</dbReference>
<keyword evidence="3 7" id="KW-0812">Transmembrane</keyword>
<evidence type="ECO:0000256" key="7">
    <source>
        <dbReference type="SAM" id="Phobius"/>
    </source>
</evidence>
<dbReference type="PROSITE" id="PS50885">
    <property type="entry name" value="HAMP"/>
    <property type="match status" value="1"/>
</dbReference>
<dbReference type="SMART" id="SM00331">
    <property type="entry name" value="PP2C_SIG"/>
    <property type="match status" value="1"/>
</dbReference>
<dbReference type="InterPro" id="IPR001932">
    <property type="entry name" value="PPM-type_phosphatase-like_dom"/>
</dbReference>
<feature type="transmembrane region" description="Helical" evidence="7">
    <location>
        <begin position="26"/>
        <end position="49"/>
    </location>
</feature>
<keyword evidence="5 7" id="KW-1133">Transmembrane helix</keyword>
<dbReference type="InterPro" id="IPR029151">
    <property type="entry name" value="Sensor-like_sf"/>
</dbReference>
<dbReference type="GO" id="GO:0007165">
    <property type="term" value="P:signal transduction"/>
    <property type="evidence" value="ECO:0007669"/>
    <property type="project" value="InterPro"/>
</dbReference>
<accession>A0A1I0WMY6</accession>
<dbReference type="PANTHER" id="PTHR43156">
    <property type="entry name" value="STAGE II SPORULATION PROTEIN E-RELATED"/>
    <property type="match status" value="1"/>
</dbReference>
<organism evidence="9 10">
    <name type="scientific">Selenomonas ruminantium</name>
    <dbReference type="NCBI Taxonomy" id="971"/>
    <lineage>
        <taxon>Bacteria</taxon>
        <taxon>Bacillati</taxon>
        <taxon>Bacillota</taxon>
        <taxon>Negativicutes</taxon>
        <taxon>Selenomonadales</taxon>
        <taxon>Selenomonadaceae</taxon>
        <taxon>Selenomonas</taxon>
    </lineage>
</organism>
<keyword evidence="2" id="KW-1003">Cell membrane</keyword>
<evidence type="ECO:0000256" key="5">
    <source>
        <dbReference type="ARBA" id="ARBA00022989"/>
    </source>
</evidence>
<dbReference type="EMBL" id="FOJX01000003">
    <property type="protein sequence ID" value="SFA90135.1"/>
    <property type="molecule type" value="Genomic_DNA"/>
</dbReference>
<feature type="transmembrane region" description="Helical" evidence="7">
    <location>
        <begin position="392"/>
        <end position="412"/>
    </location>
</feature>
<proteinExistence type="predicted"/>
<dbReference type="CDD" id="cd06225">
    <property type="entry name" value="HAMP"/>
    <property type="match status" value="1"/>
</dbReference>
<dbReference type="InterPro" id="IPR033479">
    <property type="entry name" value="dCache_1"/>
</dbReference>
<dbReference type="InterPro" id="IPR003660">
    <property type="entry name" value="HAMP_dom"/>
</dbReference>
<dbReference type="SUPFAM" id="SSF158472">
    <property type="entry name" value="HAMP domain-like"/>
    <property type="match status" value="1"/>
</dbReference>
<gene>
    <name evidence="9" type="ORF">SAMN05216587_103149</name>
</gene>
<dbReference type="InterPro" id="IPR036457">
    <property type="entry name" value="PPM-type-like_dom_sf"/>
</dbReference>
<dbReference type="Gene3D" id="3.30.450.20">
    <property type="entry name" value="PAS domain"/>
    <property type="match status" value="2"/>
</dbReference>
<protein>
    <submittedName>
        <fullName evidence="9">Sigma-B regulation protein RsbU (Phosphoserine phosphatase)</fullName>
    </submittedName>
</protein>
<dbReference type="Gene3D" id="3.60.40.10">
    <property type="entry name" value="PPM-type phosphatase domain"/>
    <property type="match status" value="1"/>
</dbReference>
<dbReference type="SUPFAM" id="SSF103190">
    <property type="entry name" value="Sensory domain-like"/>
    <property type="match status" value="1"/>
</dbReference>